<evidence type="ECO:0000256" key="1">
    <source>
        <dbReference type="SAM" id="SignalP"/>
    </source>
</evidence>
<accession>A0A1J1J438</accession>
<gene>
    <name evidence="2" type="ORF">CLUMA_CG019596</name>
</gene>
<sequence>MKIIFVLVVFVAAVVASTSALRCYDCSFPRDSKCEELKDAQELTKECPEPSTFEKGLGIKSACLKTIENGSCTKDSKLVLNACASPKESFEHCSICYSDLCNN</sequence>
<keyword evidence="3" id="KW-1185">Reference proteome</keyword>
<protein>
    <submittedName>
        <fullName evidence="2">CLUMA_CG019596, isoform A</fullName>
    </submittedName>
</protein>
<keyword evidence="1" id="KW-0732">Signal</keyword>
<evidence type="ECO:0000313" key="3">
    <source>
        <dbReference type="Proteomes" id="UP000183832"/>
    </source>
</evidence>
<dbReference type="AlphaFoldDB" id="A0A1J1J438"/>
<dbReference type="EMBL" id="CVRI01000067">
    <property type="protein sequence ID" value="CRL06730.1"/>
    <property type="molecule type" value="Genomic_DNA"/>
</dbReference>
<name>A0A1J1J438_9DIPT</name>
<evidence type="ECO:0000313" key="2">
    <source>
        <dbReference type="EMBL" id="CRL06730.1"/>
    </source>
</evidence>
<organism evidence="2 3">
    <name type="scientific">Clunio marinus</name>
    <dbReference type="NCBI Taxonomy" id="568069"/>
    <lineage>
        <taxon>Eukaryota</taxon>
        <taxon>Metazoa</taxon>
        <taxon>Ecdysozoa</taxon>
        <taxon>Arthropoda</taxon>
        <taxon>Hexapoda</taxon>
        <taxon>Insecta</taxon>
        <taxon>Pterygota</taxon>
        <taxon>Neoptera</taxon>
        <taxon>Endopterygota</taxon>
        <taxon>Diptera</taxon>
        <taxon>Nematocera</taxon>
        <taxon>Chironomoidea</taxon>
        <taxon>Chironomidae</taxon>
        <taxon>Clunio</taxon>
    </lineage>
</organism>
<reference evidence="2 3" key="1">
    <citation type="submission" date="2015-04" db="EMBL/GenBank/DDBJ databases">
        <authorList>
            <person name="Syromyatnikov M.Y."/>
            <person name="Popov V.N."/>
        </authorList>
    </citation>
    <scope>NUCLEOTIDE SEQUENCE [LARGE SCALE GENOMIC DNA]</scope>
</reference>
<feature type="signal peptide" evidence="1">
    <location>
        <begin position="1"/>
        <end position="20"/>
    </location>
</feature>
<feature type="chain" id="PRO_5012656074" evidence="1">
    <location>
        <begin position="21"/>
        <end position="103"/>
    </location>
</feature>
<dbReference type="Proteomes" id="UP000183832">
    <property type="component" value="Unassembled WGS sequence"/>
</dbReference>
<proteinExistence type="predicted"/>